<name>A0ABW3I096_9FLAO</name>
<gene>
    <name evidence="4" type="ORF">ACFQ1O_03300</name>
</gene>
<evidence type="ECO:0000259" key="3">
    <source>
        <dbReference type="Pfam" id="PF17899"/>
    </source>
</evidence>
<proteinExistence type="predicted"/>
<dbReference type="Pfam" id="PF17899">
    <property type="entry name" value="Peptidase_M61_N"/>
    <property type="match status" value="1"/>
</dbReference>
<dbReference type="Gene3D" id="2.30.42.10">
    <property type="match status" value="1"/>
</dbReference>
<dbReference type="RefSeq" id="WP_377713318.1">
    <property type="nucleotide sequence ID" value="NZ_JBHTJM010000003.1"/>
</dbReference>
<feature type="domain" description="Peptidase M61 N-terminal" evidence="3">
    <location>
        <begin position="34"/>
        <end position="207"/>
    </location>
</feature>
<dbReference type="Gene3D" id="1.10.390.10">
    <property type="entry name" value="Neutral Protease Domain 2"/>
    <property type="match status" value="1"/>
</dbReference>
<feature type="chain" id="PRO_5046833047" evidence="1">
    <location>
        <begin position="22"/>
        <end position="618"/>
    </location>
</feature>
<dbReference type="InterPro" id="IPR027268">
    <property type="entry name" value="Peptidase_M4/M1_CTD_sf"/>
</dbReference>
<reference evidence="5" key="1">
    <citation type="journal article" date="2019" name="Int. J. Syst. Evol. Microbiol.">
        <title>The Global Catalogue of Microorganisms (GCM) 10K type strain sequencing project: providing services to taxonomists for standard genome sequencing and annotation.</title>
        <authorList>
            <consortium name="The Broad Institute Genomics Platform"/>
            <consortium name="The Broad Institute Genome Sequencing Center for Infectious Disease"/>
            <person name="Wu L."/>
            <person name="Ma J."/>
        </authorList>
    </citation>
    <scope>NUCLEOTIDE SEQUENCE [LARGE SCALE GENOMIC DNA]</scope>
    <source>
        <strain evidence="5">CCUG 62114</strain>
    </source>
</reference>
<dbReference type="Pfam" id="PF05299">
    <property type="entry name" value="Peptidase_M61"/>
    <property type="match status" value="1"/>
</dbReference>
<dbReference type="InterPro" id="IPR040756">
    <property type="entry name" value="Peptidase_M61_N"/>
</dbReference>
<accession>A0ABW3I096</accession>
<dbReference type="Gene3D" id="2.60.40.3650">
    <property type="match status" value="1"/>
</dbReference>
<keyword evidence="5" id="KW-1185">Reference proteome</keyword>
<comment type="caution">
    <text evidence="4">The sequence shown here is derived from an EMBL/GenBank/DDBJ whole genome shotgun (WGS) entry which is preliminary data.</text>
</comment>
<dbReference type="SUPFAM" id="SSF50156">
    <property type="entry name" value="PDZ domain-like"/>
    <property type="match status" value="1"/>
</dbReference>
<dbReference type="PROSITE" id="PS51257">
    <property type="entry name" value="PROKAR_LIPOPROTEIN"/>
    <property type="match status" value="1"/>
</dbReference>
<evidence type="ECO:0000313" key="4">
    <source>
        <dbReference type="EMBL" id="MFD0963027.1"/>
    </source>
</evidence>
<dbReference type="SUPFAM" id="SSF55486">
    <property type="entry name" value="Metalloproteases ('zincins'), catalytic domain"/>
    <property type="match status" value="1"/>
</dbReference>
<evidence type="ECO:0000313" key="5">
    <source>
        <dbReference type="Proteomes" id="UP001596997"/>
    </source>
</evidence>
<feature type="domain" description="Peptidase M61 catalytic" evidence="2">
    <location>
        <begin position="306"/>
        <end position="412"/>
    </location>
</feature>
<dbReference type="InterPro" id="IPR036034">
    <property type="entry name" value="PDZ_sf"/>
</dbReference>
<dbReference type="Proteomes" id="UP001596997">
    <property type="component" value="Unassembled WGS sequence"/>
</dbReference>
<evidence type="ECO:0000259" key="2">
    <source>
        <dbReference type="Pfam" id="PF05299"/>
    </source>
</evidence>
<dbReference type="EMBL" id="JBHTJM010000003">
    <property type="protein sequence ID" value="MFD0963027.1"/>
    <property type="molecule type" value="Genomic_DNA"/>
</dbReference>
<sequence>MKKIGLAVLALAFMASCKTQKTSSTTSPKETVVSIDLVNVINDKVAVTITPPNFTSETTSFYIPKTVPGTYSTDNYGKYIEGFKALDSNGNELSATKTDDNTWKINNAKQIAKISYLVNDTYDIENTHDVFSPAGTNILKDKNFVLNLHGFVGYFKEFKQVPFKVTINHPANLTANTSLVDTDASNDKDIFVAKRYFELVDNPIMYAEGNSTSFKIGEMDILLSVYSPNNTIKAEALKDNVEKMMAAQKAFMGDIDATKKYSILLYMSSMSDEDAQGFGALEHHTSTTVVLPEMMPMQALAESIKDVVSHEFFHIVTPLSVHSKEIHYFDYNDPKMSEHLWMYEGVTEYFANLFQTNQGLIDDQEFYGRILGKINGSKRYDDNMSFTEMSKNILEDPYKPNYANVYEKGALIGMCIDLIIREESNGEKGILDLMKALTKKYGVEKPFLDAELLDDVTSLTYPEVRTFIDTHVVGNTPIDYSVFFNKLGLAMQSKETKTGYLMKDMQTPYISADQKTKEVFFLTDTNSFLRDLGVKPNDRLVSINGTDYNLTNIQALVMGSFSWQPGNDITMVVKRQGEEITLKGKITEPMGVEKTLAPVEGLTDSDKRVQLRKAWMKG</sequence>
<organism evidence="4 5">
    <name type="scientific">Pseudofulvibacter geojedonensis</name>
    <dbReference type="NCBI Taxonomy" id="1123758"/>
    <lineage>
        <taxon>Bacteria</taxon>
        <taxon>Pseudomonadati</taxon>
        <taxon>Bacteroidota</taxon>
        <taxon>Flavobacteriia</taxon>
        <taxon>Flavobacteriales</taxon>
        <taxon>Flavobacteriaceae</taxon>
        <taxon>Pseudofulvibacter</taxon>
    </lineage>
</organism>
<keyword evidence="1" id="KW-0732">Signal</keyword>
<dbReference type="InterPro" id="IPR007963">
    <property type="entry name" value="Peptidase_M61_catalytic"/>
</dbReference>
<feature type="signal peptide" evidence="1">
    <location>
        <begin position="1"/>
        <end position="21"/>
    </location>
</feature>
<evidence type="ECO:0000256" key="1">
    <source>
        <dbReference type="SAM" id="SignalP"/>
    </source>
</evidence>
<protein>
    <submittedName>
        <fullName evidence="4">Peptidase M61</fullName>
    </submittedName>
</protein>